<dbReference type="GO" id="GO:0004803">
    <property type="term" value="F:transposase activity"/>
    <property type="evidence" value="ECO:0007669"/>
    <property type="project" value="InterPro"/>
</dbReference>
<keyword evidence="3" id="KW-1185">Reference proteome</keyword>
<organism evidence="2 3">
    <name type="scientific">Shinella fusca</name>
    <dbReference type="NCBI Taxonomy" id="544480"/>
    <lineage>
        <taxon>Bacteria</taxon>
        <taxon>Pseudomonadati</taxon>
        <taxon>Pseudomonadota</taxon>
        <taxon>Alphaproteobacteria</taxon>
        <taxon>Hyphomicrobiales</taxon>
        <taxon>Rhizobiaceae</taxon>
        <taxon>Shinella</taxon>
    </lineage>
</organism>
<dbReference type="InterPro" id="IPR002525">
    <property type="entry name" value="Transp_IS110-like_N"/>
</dbReference>
<dbReference type="InterPro" id="IPR047650">
    <property type="entry name" value="Transpos_IS110"/>
</dbReference>
<feature type="non-terminal residue" evidence="2">
    <location>
        <position position="196"/>
    </location>
</feature>
<dbReference type="Pfam" id="PF01548">
    <property type="entry name" value="DEDD_Tnp_IS110"/>
    <property type="match status" value="1"/>
</dbReference>
<dbReference type="GO" id="GO:0006313">
    <property type="term" value="P:DNA transposition"/>
    <property type="evidence" value="ECO:0007669"/>
    <property type="project" value="InterPro"/>
</dbReference>
<name>A0A7W7YY85_9HYPH</name>
<sequence length="196" mass="21531">MIHDLPFVGIDVCKTRFDVFVHPAGTRFSCPASQDGIGALVQRLAGLGRCAVAVEASGGYERKLIAPLHAAGMTVYVVAPARVRQLAGALGQLAKTDAIDAAMIARYLAVAQENLTPWRPDAARQRLSAVLAHRRRLVAERSGLASLLDTEDEPLVRSLVQERLDAIARDIEQLDRAVRALLVEHTHLRQRYDRLR</sequence>
<evidence type="ECO:0000313" key="2">
    <source>
        <dbReference type="EMBL" id="MBB5044322.1"/>
    </source>
</evidence>
<accession>A0A7W7YY85</accession>
<protein>
    <submittedName>
        <fullName evidence="2">Transposase</fullName>
    </submittedName>
</protein>
<dbReference type="PANTHER" id="PTHR33055">
    <property type="entry name" value="TRANSPOSASE FOR INSERTION SEQUENCE ELEMENT IS1111A"/>
    <property type="match status" value="1"/>
</dbReference>
<evidence type="ECO:0000313" key="3">
    <source>
        <dbReference type="Proteomes" id="UP000535406"/>
    </source>
</evidence>
<dbReference type="EMBL" id="JACHIK010000016">
    <property type="protein sequence ID" value="MBB5044322.1"/>
    <property type="molecule type" value="Genomic_DNA"/>
</dbReference>
<feature type="domain" description="Transposase IS110-like N-terminal" evidence="1">
    <location>
        <begin position="8"/>
        <end position="144"/>
    </location>
</feature>
<dbReference type="GO" id="GO:0003677">
    <property type="term" value="F:DNA binding"/>
    <property type="evidence" value="ECO:0007669"/>
    <property type="project" value="InterPro"/>
</dbReference>
<reference evidence="2 3" key="1">
    <citation type="submission" date="2020-08" db="EMBL/GenBank/DDBJ databases">
        <title>Genomic Encyclopedia of Type Strains, Phase IV (KMG-IV): sequencing the most valuable type-strain genomes for metagenomic binning, comparative biology and taxonomic classification.</title>
        <authorList>
            <person name="Goeker M."/>
        </authorList>
    </citation>
    <scope>NUCLEOTIDE SEQUENCE [LARGE SCALE GENOMIC DNA]</scope>
    <source>
        <strain evidence="2 3">DSM 21319</strain>
    </source>
</reference>
<comment type="caution">
    <text evidence="2">The sequence shown here is derived from an EMBL/GenBank/DDBJ whole genome shotgun (WGS) entry which is preliminary data.</text>
</comment>
<dbReference type="AlphaFoldDB" id="A0A7W7YY85"/>
<gene>
    <name evidence="2" type="ORF">HNQ66_003745</name>
</gene>
<dbReference type="RefSeq" id="WP_184145679.1">
    <property type="nucleotide sequence ID" value="NZ_JACHIK010000016.1"/>
</dbReference>
<proteinExistence type="predicted"/>
<dbReference type="Proteomes" id="UP000535406">
    <property type="component" value="Unassembled WGS sequence"/>
</dbReference>
<evidence type="ECO:0000259" key="1">
    <source>
        <dbReference type="Pfam" id="PF01548"/>
    </source>
</evidence>